<keyword evidence="3" id="KW-1185">Reference proteome</keyword>
<proteinExistence type="predicted"/>
<comment type="caution">
    <text evidence="2">The sequence shown here is derived from an EMBL/GenBank/DDBJ whole genome shotgun (WGS) entry which is preliminary data.</text>
</comment>
<protein>
    <submittedName>
        <fullName evidence="2">Uncharacterized protein</fullName>
    </submittedName>
</protein>
<organism evidence="2 3">
    <name type="scientific">Rhizophagus irregularis (strain DAOM 197198w)</name>
    <name type="common">Glomus intraradices</name>
    <dbReference type="NCBI Taxonomy" id="1432141"/>
    <lineage>
        <taxon>Eukaryota</taxon>
        <taxon>Fungi</taxon>
        <taxon>Fungi incertae sedis</taxon>
        <taxon>Mucoromycota</taxon>
        <taxon>Glomeromycotina</taxon>
        <taxon>Glomeromycetes</taxon>
        <taxon>Glomerales</taxon>
        <taxon>Glomeraceae</taxon>
        <taxon>Rhizophagus</taxon>
    </lineage>
</organism>
<evidence type="ECO:0000313" key="2">
    <source>
        <dbReference type="EMBL" id="EXX76585.1"/>
    </source>
</evidence>
<dbReference type="HOGENOM" id="CLU_2027990_0_0_1"/>
<gene>
    <name evidence="2" type="ORF">RirG_031820</name>
</gene>
<dbReference type="AlphaFoldDB" id="A0A015KAI0"/>
<evidence type="ECO:0000256" key="1">
    <source>
        <dbReference type="SAM" id="MobiDB-lite"/>
    </source>
</evidence>
<evidence type="ECO:0000313" key="3">
    <source>
        <dbReference type="Proteomes" id="UP000022910"/>
    </source>
</evidence>
<reference evidence="2 3" key="1">
    <citation type="submission" date="2014-02" db="EMBL/GenBank/DDBJ databases">
        <title>Single nucleus genome sequencing reveals high similarity among nuclei of an endomycorrhizal fungus.</title>
        <authorList>
            <person name="Lin K."/>
            <person name="Geurts R."/>
            <person name="Zhang Z."/>
            <person name="Limpens E."/>
            <person name="Saunders D.G."/>
            <person name="Mu D."/>
            <person name="Pang E."/>
            <person name="Cao H."/>
            <person name="Cha H."/>
            <person name="Lin T."/>
            <person name="Zhou Q."/>
            <person name="Shang Y."/>
            <person name="Li Y."/>
            <person name="Ivanov S."/>
            <person name="Sharma T."/>
            <person name="Velzen R.V."/>
            <person name="Ruijter N.D."/>
            <person name="Aanen D.K."/>
            <person name="Win J."/>
            <person name="Kamoun S."/>
            <person name="Bisseling T."/>
            <person name="Huang S."/>
        </authorList>
    </citation>
    <scope>NUCLEOTIDE SEQUENCE [LARGE SCALE GENOMIC DNA]</scope>
    <source>
        <strain evidence="3">DAOM197198w</strain>
    </source>
</reference>
<name>A0A015KAI0_RHIIW</name>
<sequence>MVVASRPKSTVHEIIAQLTTTRVAIRPRRRPIVASPVVLVDTQSPSPHVEMGSAGPASSIHHIRQDSNCPLHGPPSRQYVGCKRPSTSPASHSSSDLGLFRAPAWRKGRFFYWGMAGCGKAQ</sequence>
<accession>A0A015KAI0</accession>
<feature type="compositionally biased region" description="Low complexity" evidence="1">
    <location>
        <begin position="86"/>
        <end position="95"/>
    </location>
</feature>
<dbReference type="EMBL" id="JEMT01012050">
    <property type="protein sequence ID" value="EXX76585.1"/>
    <property type="molecule type" value="Genomic_DNA"/>
</dbReference>
<feature type="region of interest" description="Disordered" evidence="1">
    <location>
        <begin position="43"/>
        <end position="96"/>
    </location>
</feature>
<dbReference type="Proteomes" id="UP000022910">
    <property type="component" value="Unassembled WGS sequence"/>
</dbReference>